<proteinExistence type="predicted"/>
<dbReference type="Proteomes" id="UP000198953">
    <property type="component" value="Unassembled WGS sequence"/>
</dbReference>
<accession>A0A1H7SLF5</accession>
<name>A0A1H7SLF5_9ACTN</name>
<dbReference type="EMBL" id="FOBF01000006">
    <property type="protein sequence ID" value="SEL72936.1"/>
    <property type="molecule type" value="Genomic_DNA"/>
</dbReference>
<keyword evidence="2" id="KW-1185">Reference proteome</keyword>
<dbReference type="AlphaFoldDB" id="A0A1H7SLF5"/>
<sequence length="125" mass="13702">MLGDVLSGLLGFLLGWTPRRWAVPRARVHADGSVTVPGQIHGFPSIDSVRGWIGGYLTISDQQVVHTIDRDAKVLRRTIPRAGAAVEIQTEQGAAYVIVCLTTPDGRHFKISFDRSYDQALAQFS</sequence>
<dbReference type="OrthoDB" id="9852059at2"/>
<gene>
    <name evidence="1" type="ORF">SAMN05660976_03240</name>
</gene>
<protein>
    <submittedName>
        <fullName evidence="1">Uncharacterized protein</fullName>
    </submittedName>
</protein>
<organism evidence="1 2">
    <name type="scientific">Nonomuraea pusilla</name>
    <dbReference type="NCBI Taxonomy" id="46177"/>
    <lineage>
        <taxon>Bacteria</taxon>
        <taxon>Bacillati</taxon>
        <taxon>Actinomycetota</taxon>
        <taxon>Actinomycetes</taxon>
        <taxon>Streptosporangiales</taxon>
        <taxon>Streptosporangiaceae</taxon>
        <taxon>Nonomuraea</taxon>
    </lineage>
</organism>
<dbReference type="RefSeq" id="WP_091101131.1">
    <property type="nucleotide sequence ID" value="NZ_FOBF01000006.1"/>
</dbReference>
<reference evidence="1 2" key="1">
    <citation type="submission" date="2016-10" db="EMBL/GenBank/DDBJ databases">
        <authorList>
            <person name="de Groot N.N."/>
        </authorList>
    </citation>
    <scope>NUCLEOTIDE SEQUENCE [LARGE SCALE GENOMIC DNA]</scope>
    <source>
        <strain evidence="1 2">DSM 43357</strain>
    </source>
</reference>
<evidence type="ECO:0000313" key="2">
    <source>
        <dbReference type="Proteomes" id="UP000198953"/>
    </source>
</evidence>
<evidence type="ECO:0000313" key="1">
    <source>
        <dbReference type="EMBL" id="SEL72936.1"/>
    </source>
</evidence>